<dbReference type="AlphaFoldDB" id="A0A834SWI0"/>
<keyword evidence="6" id="KW-1133">Transmembrane helix</keyword>
<dbReference type="InterPro" id="IPR011009">
    <property type="entry name" value="Kinase-like_dom_sf"/>
</dbReference>
<sequence length="183" mass="20175">MAISIGITRGIQFLHTGVAPGIFGNNIKIENILLDDSLNAKVSGYKIPLPSNHIDRYISAYYGLPHPLFNDIAEKEDIYQLGVILLEVITGKAITSASEVEDLKDELERGLSEAASVLREVTDPTIKGSYAYESLRTTVQITINCLSKVSSMRPSVEDVLWNLQYSIQVQENWTSSGNLGTKM</sequence>
<dbReference type="OrthoDB" id="676979at2759"/>
<protein>
    <submittedName>
        <fullName evidence="11">Putative LRR receptor-like serine/threonine-protein kinase</fullName>
    </submittedName>
</protein>
<comment type="caution">
    <text evidence="11">The sequence shown here is derived from an EMBL/GenBank/DDBJ whole genome shotgun (WGS) entry which is preliminary data.</text>
</comment>
<dbReference type="InterPro" id="IPR051824">
    <property type="entry name" value="LRR_Rcpt-Like_S/T_Kinase"/>
</dbReference>
<name>A0A834SWI0_9FABA</name>
<evidence type="ECO:0000313" key="12">
    <source>
        <dbReference type="Proteomes" id="UP000634136"/>
    </source>
</evidence>
<keyword evidence="7" id="KW-0472">Membrane</keyword>
<dbReference type="SUPFAM" id="SSF56112">
    <property type="entry name" value="Protein kinase-like (PK-like)"/>
    <property type="match status" value="1"/>
</dbReference>
<evidence type="ECO:0000256" key="5">
    <source>
        <dbReference type="ARBA" id="ARBA00022737"/>
    </source>
</evidence>
<dbReference type="EMBL" id="JAAIUW010000011">
    <property type="protein sequence ID" value="KAF7809162.1"/>
    <property type="molecule type" value="Genomic_DNA"/>
</dbReference>
<feature type="domain" description="Protein kinase" evidence="10">
    <location>
        <begin position="1"/>
        <end position="167"/>
    </location>
</feature>
<gene>
    <name evidence="11" type="ORF">G2W53_035905</name>
</gene>
<dbReference type="PANTHER" id="PTHR48006:SF73">
    <property type="entry name" value="PROTEIN KINASE DOMAIN-CONTAINING PROTEIN"/>
    <property type="match status" value="1"/>
</dbReference>
<keyword evidence="8 11" id="KW-0675">Receptor</keyword>
<dbReference type="PANTHER" id="PTHR48006">
    <property type="entry name" value="LEUCINE-RICH REPEAT-CONTAINING PROTEIN DDB_G0281931-RELATED"/>
    <property type="match status" value="1"/>
</dbReference>
<evidence type="ECO:0000256" key="1">
    <source>
        <dbReference type="ARBA" id="ARBA00004479"/>
    </source>
</evidence>
<evidence type="ECO:0000259" key="10">
    <source>
        <dbReference type="PROSITE" id="PS50011"/>
    </source>
</evidence>
<evidence type="ECO:0000256" key="4">
    <source>
        <dbReference type="ARBA" id="ARBA00022729"/>
    </source>
</evidence>
<evidence type="ECO:0000256" key="6">
    <source>
        <dbReference type="ARBA" id="ARBA00022989"/>
    </source>
</evidence>
<organism evidence="11 12">
    <name type="scientific">Senna tora</name>
    <dbReference type="NCBI Taxonomy" id="362788"/>
    <lineage>
        <taxon>Eukaryota</taxon>
        <taxon>Viridiplantae</taxon>
        <taxon>Streptophyta</taxon>
        <taxon>Embryophyta</taxon>
        <taxon>Tracheophyta</taxon>
        <taxon>Spermatophyta</taxon>
        <taxon>Magnoliopsida</taxon>
        <taxon>eudicotyledons</taxon>
        <taxon>Gunneridae</taxon>
        <taxon>Pentapetalae</taxon>
        <taxon>rosids</taxon>
        <taxon>fabids</taxon>
        <taxon>Fabales</taxon>
        <taxon>Fabaceae</taxon>
        <taxon>Caesalpinioideae</taxon>
        <taxon>Cassia clade</taxon>
        <taxon>Senna</taxon>
    </lineage>
</organism>
<evidence type="ECO:0000256" key="3">
    <source>
        <dbReference type="ARBA" id="ARBA00022692"/>
    </source>
</evidence>
<proteinExistence type="predicted"/>
<evidence type="ECO:0000256" key="2">
    <source>
        <dbReference type="ARBA" id="ARBA00022614"/>
    </source>
</evidence>
<keyword evidence="9" id="KW-0325">Glycoprotein</keyword>
<dbReference type="InterPro" id="IPR000719">
    <property type="entry name" value="Prot_kinase_dom"/>
</dbReference>
<keyword evidence="3" id="KW-0812">Transmembrane</keyword>
<dbReference type="GO" id="GO:0016020">
    <property type="term" value="C:membrane"/>
    <property type="evidence" value="ECO:0007669"/>
    <property type="project" value="UniProtKB-SubCell"/>
</dbReference>
<dbReference type="GO" id="GO:0004672">
    <property type="term" value="F:protein kinase activity"/>
    <property type="evidence" value="ECO:0007669"/>
    <property type="project" value="InterPro"/>
</dbReference>
<evidence type="ECO:0000256" key="8">
    <source>
        <dbReference type="ARBA" id="ARBA00023170"/>
    </source>
</evidence>
<evidence type="ECO:0000256" key="7">
    <source>
        <dbReference type="ARBA" id="ARBA00023136"/>
    </source>
</evidence>
<reference evidence="11" key="1">
    <citation type="submission" date="2020-09" db="EMBL/GenBank/DDBJ databases">
        <title>Genome-Enabled Discovery of Anthraquinone Biosynthesis in Senna tora.</title>
        <authorList>
            <person name="Kang S.-H."/>
            <person name="Pandey R.P."/>
            <person name="Lee C.-M."/>
            <person name="Sim J.-S."/>
            <person name="Jeong J.-T."/>
            <person name="Choi B.-S."/>
            <person name="Jung M."/>
            <person name="Ginzburg D."/>
            <person name="Zhao K."/>
            <person name="Won S.Y."/>
            <person name="Oh T.-J."/>
            <person name="Yu Y."/>
            <person name="Kim N.-H."/>
            <person name="Lee O.R."/>
            <person name="Lee T.-H."/>
            <person name="Bashyal P."/>
            <person name="Kim T.-S."/>
            <person name="Lee W.-H."/>
            <person name="Kawkins C."/>
            <person name="Kim C.-K."/>
            <person name="Kim J.S."/>
            <person name="Ahn B.O."/>
            <person name="Rhee S.Y."/>
            <person name="Sohng J.K."/>
        </authorList>
    </citation>
    <scope>NUCLEOTIDE SEQUENCE</scope>
    <source>
        <tissue evidence="11">Leaf</tissue>
    </source>
</reference>
<comment type="subcellular location">
    <subcellularLocation>
        <location evidence="1">Membrane</location>
        <topology evidence="1">Single-pass type I membrane protein</topology>
    </subcellularLocation>
</comment>
<keyword evidence="5" id="KW-0677">Repeat</keyword>
<dbReference type="PROSITE" id="PS50011">
    <property type="entry name" value="PROTEIN_KINASE_DOM"/>
    <property type="match status" value="1"/>
</dbReference>
<accession>A0A834SWI0</accession>
<keyword evidence="11" id="KW-0418">Kinase</keyword>
<keyword evidence="4" id="KW-0732">Signal</keyword>
<dbReference type="FunFam" id="1.10.510.10:FF:000431">
    <property type="entry name" value="Putative inactive leucine-rich repeat receptor-like protein kinase"/>
    <property type="match status" value="1"/>
</dbReference>
<keyword evidence="2" id="KW-0433">Leucine-rich repeat</keyword>
<evidence type="ECO:0000256" key="9">
    <source>
        <dbReference type="ARBA" id="ARBA00023180"/>
    </source>
</evidence>
<evidence type="ECO:0000313" key="11">
    <source>
        <dbReference type="EMBL" id="KAF7809162.1"/>
    </source>
</evidence>
<dbReference type="Gene3D" id="1.10.510.10">
    <property type="entry name" value="Transferase(Phosphotransferase) domain 1"/>
    <property type="match status" value="1"/>
</dbReference>
<keyword evidence="11" id="KW-0808">Transferase</keyword>
<dbReference type="Proteomes" id="UP000634136">
    <property type="component" value="Unassembled WGS sequence"/>
</dbReference>
<keyword evidence="12" id="KW-1185">Reference proteome</keyword>
<dbReference type="GO" id="GO:0005524">
    <property type="term" value="F:ATP binding"/>
    <property type="evidence" value="ECO:0007669"/>
    <property type="project" value="InterPro"/>
</dbReference>